<dbReference type="Proteomes" id="UP000031465">
    <property type="component" value="Unassembled WGS sequence"/>
</dbReference>
<dbReference type="PANTHER" id="PTHR11655:SF14">
    <property type="entry name" value="LARGE RIBOSOMAL SUBUNIT PROTEIN UL6M"/>
    <property type="match status" value="1"/>
</dbReference>
<feature type="domain" description="Large ribosomal subunit protein uL6 alpha-beta" evidence="9">
    <location>
        <begin position="92"/>
        <end position="166"/>
    </location>
</feature>
<dbReference type="SUPFAM" id="SSF56053">
    <property type="entry name" value="Ribosomal protein L6"/>
    <property type="match status" value="2"/>
</dbReference>
<gene>
    <name evidence="6 10" type="primary">rplF</name>
    <name evidence="10" type="ORF">DB44_BG00580</name>
</gene>
<evidence type="ECO:0000256" key="7">
    <source>
        <dbReference type="RuleBase" id="RU003869"/>
    </source>
</evidence>
<accession>A0A0C1H7E7</accession>
<dbReference type="PANTHER" id="PTHR11655">
    <property type="entry name" value="60S/50S RIBOSOMAL PROTEIN L6/L9"/>
    <property type="match status" value="1"/>
</dbReference>
<evidence type="ECO:0000259" key="9">
    <source>
        <dbReference type="Pfam" id="PF00347"/>
    </source>
</evidence>
<evidence type="ECO:0000256" key="5">
    <source>
        <dbReference type="ARBA" id="ARBA00023274"/>
    </source>
</evidence>
<reference evidence="10 11" key="1">
    <citation type="journal article" date="2014" name="Mol. Biol. Evol.">
        <title>Massive expansion of Ubiquitination-related gene families within the Chlamydiae.</title>
        <authorList>
            <person name="Domman D."/>
            <person name="Collingro A."/>
            <person name="Lagkouvardos I."/>
            <person name="Gehre L."/>
            <person name="Weinmaier T."/>
            <person name="Rattei T."/>
            <person name="Subtil A."/>
            <person name="Horn M."/>
        </authorList>
    </citation>
    <scope>NUCLEOTIDE SEQUENCE [LARGE SCALE GENOMIC DNA]</scope>
    <source>
        <strain evidence="10 11">EI2</strain>
    </source>
</reference>
<dbReference type="FunFam" id="3.90.930.12:FF:000001">
    <property type="entry name" value="50S ribosomal protein L6"/>
    <property type="match status" value="1"/>
</dbReference>
<dbReference type="PIRSF" id="PIRSF002162">
    <property type="entry name" value="Ribosomal_L6"/>
    <property type="match status" value="1"/>
</dbReference>
<comment type="caution">
    <text evidence="10">The sequence shown here is derived from an EMBL/GenBank/DDBJ whole genome shotgun (WGS) entry which is preliminary data.</text>
</comment>
<dbReference type="GO" id="GO:0003735">
    <property type="term" value="F:structural constituent of ribosome"/>
    <property type="evidence" value="ECO:0007669"/>
    <property type="project" value="UniProtKB-UniRule"/>
</dbReference>
<name>A0A0C1H7E7_9BACT</name>
<evidence type="ECO:0000256" key="6">
    <source>
        <dbReference type="HAMAP-Rule" id="MF_01365"/>
    </source>
</evidence>
<dbReference type="AlphaFoldDB" id="A0A0C1H7E7"/>
<keyword evidence="3 6" id="KW-0694">RNA-binding</keyword>
<dbReference type="PATRIC" id="fig|362787.3.peg.475"/>
<comment type="subunit">
    <text evidence="6">Part of the 50S ribosomal subunit.</text>
</comment>
<organism evidence="10 11">
    <name type="scientific">Candidatus Protochlamydia amoebophila</name>
    <dbReference type="NCBI Taxonomy" id="362787"/>
    <lineage>
        <taxon>Bacteria</taxon>
        <taxon>Pseudomonadati</taxon>
        <taxon>Chlamydiota</taxon>
        <taxon>Chlamydiia</taxon>
        <taxon>Parachlamydiales</taxon>
        <taxon>Parachlamydiaceae</taxon>
        <taxon>Candidatus Protochlamydia</taxon>
    </lineage>
</organism>
<dbReference type="GO" id="GO:0019843">
    <property type="term" value="F:rRNA binding"/>
    <property type="evidence" value="ECO:0007669"/>
    <property type="project" value="UniProtKB-UniRule"/>
</dbReference>
<comment type="function">
    <text evidence="6 8">This protein binds to the 23S rRNA, and is important in its secondary structure. It is located near the subunit interface in the base of the L7/L12 stalk, and near the tRNA binding site of the peptidyltransferase center.</text>
</comment>
<dbReference type="NCBIfam" id="TIGR03654">
    <property type="entry name" value="L6_bact"/>
    <property type="match status" value="1"/>
</dbReference>
<dbReference type="EMBL" id="JSAN01000030">
    <property type="protein sequence ID" value="KIC73369.1"/>
    <property type="molecule type" value="Genomic_DNA"/>
</dbReference>
<dbReference type="Pfam" id="PF00347">
    <property type="entry name" value="Ribosomal_L6"/>
    <property type="match status" value="2"/>
</dbReference>
<dbReference type="InterPro" id="IPR020040">
    <property type="entry name" value="Ribosomal_uL6_a/b-dom"/>
</dbReference>
<feature type="domain" description="Large ribosomal subunit protein uL6 alpha-beta" evidence="9">
    <location>
        <begin position="14"/>
        <end position="84"/>
    </location>
</feature>
<evidence type="ECO:0000313" key="10">
    <source>
        <dbReference type="EMBL" id="KIC73369.1"/>
    </source>
</evidence>
<dbReference type="GO" id="GO:0022625">
    <property type="term" value="C:cytosolic large ribosomal subunit"/>
    <property type="evidence" value="ECO:0007669"/>
    <property type="project" value="UniProtKB-UniRule"/>
</dbReference>
<dbReference type="GO" id="GO:0002181">
    <property type="term" value="P:cytoplasmic translation"/>
    <property type="evidence" value="ECO:0007669"/>
    <property type="project" value="TreeGrafter"/>
</dbReference>
<dbReference type="PRINTS" id="PR00059">
    <property type="entry name" value="RIBOSOMALL6"/>
</dbReference>
<evidence type="ECO:0000256" key="2">
    <source>
        <dbReference type="ARBA" id="ARBA00022730"/>
    </source>
</evidence>
<dbReference type="FunFam" id="3.90.930.12:FF:000002">
    <property type="entry name" value="50S ribosomal protein L6"/>
    <property type="match status" value="1"/>
</dbReference>
<keyword evidence="4 6" id="KW-0689">Ribosomal protein</keyword>
<dbReference type="InterPro" id="IPR036789">
    <property type="entry name" value="Ribosomal_uL6-like_a/b-dom_sf"/>
</dbReference>
<evidence type="ECO:0000256" key="4">
    <source>
        <dbReference type="ARBA" id="ARBA00022980"/>
    </source>
</evidence>
<evidence type="ECO:0000313" key="11">
    <source>
        <dbReference type="Proteomes" id="UP000031465"/>
    </source>
</evidence>
<protein>
    <recommendedName>
        <fullName evidence="6">Large ribosomal subunit protein uL6</fullName>
    </recommendedName>
</protein>
<dbReference type="InterPro" id="IPR000702">
    <property type="entry name" value="Ribosomal_uL6-like"/>
</dbReference>
<evidence type="ECO:0000256" key="8">
    <source>
        <dbReference type="RuleBase" id="RU003870"/>
    </source>
</evidence>
<dbReference type="InterPro" id="IPR019906">
    <property type="entry name" value="Ribosomal_uL6_bac-type"/>
</dbReference>
<proteinExistence type="inferred from homology"/>
<evidence type="ECO:0000256" key="3">
    <source>
        <dbReference type="ARBA" id="ARBA00022884"/>
    </source>
</evidence>
<keyword evidence="2 6" id="KW-0699">rRNA-binding</keyword>
<dbReference type="Gene3D" id="3.90.930.12">
    <property type="entry name" value="Ribosomal protein L6, alpha-beta domain"/>
    <property type="match status" value="2"/>
</dbReference>
<evidence type="ECO:0000256" key="1">
    <source>
        <dbReference type="ARBA" id="ARBA00009356"/>
    </source>
</evidence>
<keyword evidence="5 6" id="KW-0687">Ribonucleoprotein</keyword>
<sequence length="182" mass="19623">MTMSRKGKLPISLPNGVEVKVSNTEVAVKGPKGALIQKLIPGVNVNVEGNEVLVSLADEEAKLAHFHGLYRTLIHNMVVGTTEGFEKKLEMIGVGYRAAVQGDLLDLQLGFSHPCKLPIPKGLAVKVDKNTLITISGFDKHLVGQFAATVRSQRPPEPYQGKGIRYAGEFVRKKAGKAAAKK</sequence>
<dbReference type="HAMAP" id="MF_01365_B">
    <property type="entry name" value="Ribosomal_uL6_B"/>
    <property type="match status" value="1"/>
</dbReference>
<comment type="similarity">
    <text evidence="1 6 7">Belongs to the universal ribosomal protein uL6 family.</text>
</comment>